<evidence type="ECO:0000313" key="2">
    <source>
        <dbReference type="Proteomes" id="UP001062846"/>
    </source>
</evidence>
<keyword evidence="2" id="KW-1185">Reference proteome</keyword>
<name>A0ACC0PZA6_RHOML</name>
<sequence length="556" mass="62992">MSPLHRDQGSSRTRGGVRDFKTVYIHLLLEQPIKEKKDGGKLGQLIDVNARNGSGWTALDIHSRIAESEDQNSEYRDIRKVLRESGVKRSDELFFPFDPYWQKKKKDTLMIVSSLMATMSFQVGINPPGGVWQDSSAEHEAGKAVIAYTNKKALNINFLWGDSPDKKKIHLVKWDEVCKSKDRGGLGIKKARNQNMAILTKLGWKISNQEEGGLWAAILRDKYLCNHSLQSWPKSRPASFIWKSIVDTKKVLEQGMKWIIGDGKSVHIWHDWWCGDKPLALAFPGEHVNSSQKVETLIVNGNWVLDDIAPYVDVQTLESINAIHIPVYTQSIDHPTWEGSGNGNFSISAAYEIINKDVPDLTGWKWFWKLKMPEKFKTFLWIILHNSLPTNLLRNRRGNFKLNTDGCWYESNGIGGFGGLFRSHAGDWIMGYHGRRSFNSSLEAELWSIYKGLGVIRDRKLENVKIESDSLVAVDLVTEGNPGNHPQSVLINEAHFLLAQTNTTIGHIPRAANQCADHLARMGAEHTEDLVFVMDMPIGMREFVIRDSLNLRQVLD</sequence>
<dbReference type="Proteomes" id="UP001062846">
    <property type="component" value="Chromosome 1"/>
</dbReference>
<proteinExistence type="predicted"/>
<gene>
    <name evidence="1" type="ORF">RHMOL_Rhmol01G0037200</name>
</gene>
<reference evidence="1" key="1">
    <citation type="submission" date="2022-02" db="EMBL/GenBank/DDBJ databases">
        <title>Plant Genome Project.</title>
        <authorList>
            <person name="Zhang R.-G."/>
        </authorList>
    </citation>
    <scope>NUCLEOTIDE SEQUENCE</scope>
    <source>
        <strain evidence="1">AT1</strain>
    </source>
</reference>
<evidence type="ECO:0000313" key="1">
    <source>
        <dbReference type="EMBL" id="KAI8570479.1"/>
    </source>
</evidence>
<organism evidence="1 2">
    <name type="scientific">Rhododendron molle</name>
    <name type="common">Chinese azalea</name>
    <name type="synonym">Azalea mollis</name>
    <dbReference type="NCBI Taxonomy" id="49168"/>
    <lineage>
        <taxon>Eukaryota</taxon>
        <taxon>Viridiplantae</taxon>
        <taxon>Streptophyta</taxon>
        <taxon>Embryophyta</taxon>
        <taxon>Tracheophyta</taxon>
        <taxon>Spermatophyta</taxon>
        <taxon>Magnoliopsida</taxon>
        <taxon>eudicotyledons</taxon>
        <taxon>Gunneridae</taxon>
        <taxon>Pentapetalae</taxon>
        <taxon>asterids</taxon>
        <taxon>Ericales</taxon>
        <taxon>Ericaceae</taxon>
        <taxon>Ericoideae</taxon>
        <taxon>Rhodoreae</taxon>
        <taxon>Rhododendron</taxon>
    </lineage>
</organism>
<comment type="caution">
    <text evidence="1">The sequence shown here is derived from an EMBL/GenBank/DDBJ whole genome shotgun (WGS) entry which is preliminary data.</text>
</comment>
<protein>
    <submittedName>
        <fullName evidence="1">Uncharacterized protein</fullName>
    </submittedName>
</protein>
<dbReference type="EMBL" id="CM046388">
    <property type="protein sequence ID" value="KAI8570479.1"/>
    <property type="molecule type" value="Genomic_DNA"/>
</dbReference>
<accession>A0ACC0PZA6</accession>